<reference evidence="1" key="3">
    <citation type="submission" date="2025-09" db="UniProtKB">
        <authorList>
            <consortium name="Ensembl"/>
        </authorList>
    </citation>
    <scope>IDENTIFICATION</scope>
    <source>
        <strain evidence="1">broiler</strain>
    </source>
</reference>
<dbReference type="Proteomes" id="UP000000539">
    <property type="component" value="Chromosome W"/>
</dbReference>
<evidence type="ECO:0000313" key="1">
    <source>
        <dbReference type="Ensembl" id="ENSGALP00010016277.1"/>
    </source>
</evidence>
<accession>A0A8V0YCS0</accession>
<dbReference type="PANTHER" id="PTHR33064">
    <property type="entry name" value="POL PROTEIN"/>
    <property type="match status" value="1"/>
</dbReference>
<dbReference type="Gene3D" id="3.10.10.10">
    <property type="entry name" value="HIV Type 1 Reverse Transcriptase, subunit A, domain 1"/>
    <property type="match status" value="1"/>
</dbReference>
<dbReference type="GeneTree" id="ENSGT00940000165350"/>
<organism evidence="1 2">
    <name type="scientific">Gallus gallus</name>
    <name type="common">Chicken</name>
    <dbReference type="NCBI Taxonomy" id="9031"/>
    <lineage>
        <taxon>Eukaryota</taxon>
        <taxon>Metazoa</taxon>
        <taxon>Chordata</taxon>
        <taxon>Craniata</taxon>
        <taxon>Vertebrata</taxon>
        <taxon>Euteleostomi</taxon>
        <taxon>Archelosauria</taxon>
        <taxon>Archosauria</taxon>
        <taxon>Dinosauria</taxon>
        <taxon>Saurischia</taxon>
        <taxon>Theropoda</taxon>
        <taxon>Coelurosauria</taxon>
        <taxon>Aves</taxon>
        <taxon>Neognathae</taxon>
        <taxon>Galloanserae</taxon>
        <taxon>Galliformes</taxon>
        <taxon>Phasianidae</taxon>
        <taxon>Phasianinae</taxon>
        <taxon>Gallus</taxon>
    </lineage>
</organism>
<dbReference type="PANTHER" id="PTHR33064:SF29">
    <property type="entry name" value="PEPTIDASE A2 DOMAIN-CONTAINING PROTEIN-RELATED"/>
    <property type="match status" value="1"/>
</dbReference>
<dbReference type="Ensembl" id="ENSGALT00010028394.1">
    <property type="protein sequence ID" value="ENSGALP00010016277.1"/>
    <property type="gene ID" value="ENSGALG00010011882.1"/>
</dbReference>
<dbReference type="AlphaFoldDB" id="A0A8V0YCS0"/>
<keyword evidence="2" id="KW-1185">Reference proteome</keyword>
<sequence length="179" mass="20230">MCWRLNCLTGKDWQKHPIVTGPGAPCILGIDYLRRGYFKDPKGYRWAFGIAAVDTEGVKQLSALPGLSEDTSVVGLLQVKEQQVPIATKTVHRRQYRTNRDSLLPVLKLMRQLESQGVISKIHSPFNSPIWPVRKASGEWRLMVDYHGLNEVTPPLSAAVPDMLELQYELESKAAKWYA</sequence>
<reference evidence="1" key="1">
    <citation type="submission" date="2020-11" db="EMBL/GenBank/DDBJ databases">
        <title>Gallus gallus (Chicken) genome, bGalGal1, GRCg7b, maternal haplotype autosomes + Z &amp; W.</title>
        <authorList>
            <person name="Warren W."/>
            <person name="Formenti G."/>
            <person name="Fedrigo O."/>
            <person name="Haase B."/>
            <person name="Mountcastle J."/>
            <person name="Balacco J."/>
            <person name="Tracey A."/>
            <person name="Schneider V."/>
            <person name="Okimoto R."/>
            <person name="Cheng H."/>
            <person name="Hawken R."/>
            <person name="Howe K."/>
            <person name="Jarvis E.D."/>
        </authorList>
    </citation>
    <scope>NUCLEOTIDE SEQUENCE [LARGE SCALE GENOMIC DNA]</scope>
    <source>
        <strain evidence="1">Broiler</strain>
    </source>
</reference>
<dbReference type="InterPro" id="IPR043502">
    <property type="entry name" value="DNA/RNA_pol_sf"/>
</dbReference>
<evidence type="ECO:0000313" key="2">
    <source>
        <dbReference type="Proteomes" id="UP000000539"/>
    </source>
</evidence>
<name>A0A8V0YCS0_CHICK</name>
<reference evidence="1" key="2">
    <citation type="submission" date="2025-08" db="UniProtKB">
        <authorList>
            <consortium name="Ensembl"/>
        </authorList>
    </citation>
    <scope>IDENTIFICATION</scope>
    <source>
        <strain evidence="1">broiler</strain>
    </source>
</reference>
<dbReference type="InterPro" id="IPR051320">
    <property type="entry name" value="Viral_Replic_Matur_Polypro"/>
</dbReference>
<evidence type="ECO:0008006" key="3">
    <source>
        <dbReference type="Google" id="ProtNLM"/>
    </source>
</evidence>
<protein>
    <recommendedName>
        <fullName evidence="3">Reverse transcriptase</fullName>
    </recommendedName>
</protein>
<dbReference type="SUPFAM" id="SSF56672">
    <property type="entry name" value="DNA/RNA polymerases"/>
    <property type="match status" value="1"/>
</dbReference>
<proteinExistence type="predicted"/>